<proteinExistence type="predicted"/>
<gene>
    <name evidence="1" type="ORF">TRAPUB_11436</name>
    <name evidence="3" type="ORF">TRAPUB_9507</name>
    <name evidence="2" type="ORF">TRAPUB_9522</name>
</gene>
<organism evidence="3 4">
    <name type="scientific">Trametes pubescens</name>
    <name type="common">White-rot fungus</name>
    <dbReference type="NCBI Taxonomy" id="154538"/>
    <lineage>
        <taxon>Eukaryota</taxon>
        <taxon>Fungi</taxon>
        <taxon>Dikarya</taxon>
        <taxon>Basidiomycota</taxon>
        <taxon>Agaricomycotina</taxon>
        <taxon>Agaricomycetes</taxon>
        <taxon>Polyporales</taxon>
        <taxon>Polyporaceae</taxon>
        <taxon>Trametes</taxon>
    </lineage>
</organism>
<evidence type="ECO:0000313" key="2">
    <source>
        <dbReference type="EMBL" id="OJT13934.1"/>
    </source>
</evidence>
<dbReference type="AlphaFoldDB" id="A0A1M2W249"/>
<dbReference type="EMBL" id="MNAD01000538">
    <property type="protein sequence ID" value="OJT12026.1"/>
    <property type="molecule type" value="Genomic_DNA"/>
</dbReference>
<evidence type="ECO:0000313" key="3">
    <source>
        <dbReference type="EMBL" id="OJT13937.1"/>
    </source>
</evidence>
<name>A0A1M2W249_TRAPU</name>
<evidence type="ECO:0000313" key="4">
    <source>
        <dbReference type="Proteomes" id="UP000184267"/>
    </source>
</evidence>
<dbReference type="EMBL" id="MNAD01000349">
    <property type="protein sequence ID" value="OJT13934.1"/>
    <property type="molecule type" value="Genomic_DNA"/>
</dbReference>
<sequence>MSTSTSSSDLCDILRVAYASSSMRKSAADTFIICDQPRSPISVGDIIDIDIIDGYRYRTWAVRIICVRVLEQEMVEIAGHLHGPQDGALPTYMLFQCPRSWIRVSWLTALIFRLCRLPTMNTIPPSHPLPESLCSIKEFRHRYRGSVDPTNPEQTELIGGVSFTITSLSIPSATRSGSASSVSN</sequence>
<protein>
    <submittedName>
        <fullName evidence="3">Uncharacterized protein</fullName>
    </submittedName>
</protein>
<comment type="caution">
    <text evidence="3">The sequence shown here is derived from an EMBL/GenBank/DDBJ whole genome shotgun (WGS) entry which is preliminary data.</text>
</comment>
<evidence type="ECO:0000313" key="1">
    <source>
        <dbReference type="EMBL" id="OJT12026.1"/>
    </source>
</evidence>
<dbReference type="EMBL" id="MNAD01000348">
    <property type="protein sequence ID" value="OJT13937.1"/>
    <property type="molecule type" value="Genomic_DNA"/>
</dbReference>
<keyword evidence="4" id="KW-1185">Reference proteome</keyword>
<dbReference type="OMA" id="YASKSMR"/>
<dbReference type="Proteomes" id="UP000184267">
    <property type="component" value="Unassembled WGS sequence"/>
</dbReference>
<accession>A0A1M2W249</accession>
<reference evidence="3 4" key="1">
    <citation type="submission" date="2016-10" db="EMBL/GenBank/DDBJ databases">
        <title>Genome sequence of the basidiomycete white-rot fungus Trametes pubescens.</title>
        <authorList>
            <person name="Makela M.R."/>
            <person name="Granchi Z."/>
            <person name="Peng M."/>
            <person name="De Vries R.P."/>
            <person name="Grigoriev I."/>
            <person name="Riley R."/>
            <person name="Hilden K."/>
        </authorList>
    </citation>
    <scope>NUCLEOTIDE SEQUENCE [LARGE SCALE GENOMIC DNA]</scope>
    <source>
        <strain evidence="3 4">FBCC735</strain>
    </source>
</reference>
<dbReference type="OrthoDB" id="2759832at2759"/>